<feature type="compositionally biased region" description="Polar residues" evidence="1">
    <location>
        <begin position="98"/>
        <end position="107"/>
    </location>
</feature>
<feature type="compositionally biased region" description="Low complexity" evidence="1">
    <location>
        <begin position="164"/>
        <end position="187"/>
    </location>
</feature>
<comment type="caution">
    <text evidence="2">The sequence shown here is derived from an EMBL/GenBank/DDBJ whole genome shotgun (WGS) entry which is preliminary data.</text>
</comment>
<evidence type="ECO:0008006" key="4">
    <source>
        <dbReference type="Google" id="ProtNLM"/>
    </source>
</evidence>
<feature type="compositionally biased region" description="Low complexity" evidence="1">
    <location>
        <begin position="619"/>
        <end position="645"/>
    </location>
</feature>
<name>A0AA40CJI8_9PEZI</name>
<feature type="compositionally biased region" description="Pro residues" evidence="1">
    <location>
        <begin position="400"/>
        <end position="414"/>
    </location>
</feature>
<gene>
    <name evidence="2" type="ORF">B0T16DRAFT_418369</name>
</gene>
<feature type="compositionally biased region" description="Polar residues" evidence="1">
    <location>
        <begin position="234"/>
        <end position="245"/>
    </location>
</feature>
<feature type="compositionally biased region" description="Polar residues" evidence="1">
    <location>
        <begin position="79"/>
        <end position="88"/>
    </location>
</feature>
<feature type="compositionally biased region" description="Pro residues" evidence="1">
    <location>
        <begin position="349"/>
        <end position="364"/>
    </location>
</feature>
<feature type="compositionally biased region" description="Polar residues" evidence="1">
    <location>
        <begin position="710"/>
        <end position="723"/>
    </location>
</feature>
<feature type="compositionally biased region" description="Low complexity" evidence="1">
    <location>
        <begin position="474"/>
        <end position="485"/>
    </location>
</feature>
<accession>A0AA40CJI8</accession>
<organism evidence="2 3">
    <name type="scientific">Cercophora newfieldiana</name>
    <dbReference type="NCBI Taxonomy" id="92897"/>
    <lineage>
        <taxon>Eukaryota</taxon>
        <taxon>Fungi</taxon>
        <taxon>Dikarya</taxon>
        <taxon>Ascomycota</taxon>
        <taxon>Pezizomycotina</taxon>
        <taxon>Sordariomycetes</taxon>
        <taxon>Sordariomycetidae</taxon>
        <taxon>Sordariales</taxon>
        <taxon>Lasiosphaeriaceae</taxon>
        <taxon>Cercophora</taxon>
    </lineage>
</organism>
<dbReference type="EMBL" id="JAULSV010000006">
    <property type="protein sequence ID" value="KAK0640730.1"/>
    <property type="molecule type" value="Genomic_DNA"/>
</dbReference>
<sequence>MKSRFGATVAGFQSKLGSYMAKVQTPSSSAYPGSPGAQGAAAAPKPQGYGQPYGQPLQQSPQSAQVQGPGIAPYGQHPQAPQNTQVQQPPGVAPYGQHVQQASQPVSGTPYGYNPQAGPNTQTQTVVGTPYGQQPQAPQVNHGAQPGAVPYGQQLHLPTQATSQAQPLGQYPQQQQGQQPQNIQSQPATPSPYGQPLAQSVYGQQAPVAATSYGQQPQTFQPHAASAAAAAYPQSHQGSQHTPITSGYPAQPQQGSASGAPYYPGSVPAVGMVPPAASGTPPAQWSQYPGVYTGQPQVGQPSQIPSPGYPLQQATPLTGSSPTPPQTYQVPPHQQPHQQFSGTVASPGTPTPASPPPPGAPGGGPPIMGTPVAGAPVVPIPVASSQGPPTWVSQGSPESQPQPLPSSQPLPTPGTHPVSGSASPPAHHVVSNVPPQQVPTAANSGLLPQQYWTGQSQQDSNSSQAPAIPPAPQPGTQSSPGPGTQVPTAIDNGGVDSCWPQPGSHPTETIASHPPGPEAQQPASPPQSPPVPAKIPDIAPPVAAQGPPTATEPAQSQSPVSQDRNVQSHQPTAMAYQEEPRQPQPPQAVPESQLHPPPPSQQHTQAYPFQPPSQPPREPQTQPLPTQTYPPHAPHQQPEAQAQRASPNVGQQQPPLVHSQREQQQQPFSHPVSSTHPPAPSSDQQHAPSPWSLSSLTSQIENLLVSNTPQATQAPVSTQTSYQPHHPPSQAAQVPSLPPISNNPYPVNGEVVITDYFLRPMLTAPFSNTPKSRGCIGNGEIIHSRKWYSHPSAPSFNVCEWCYDTYIALTSFASNFTLKQEASLHCGFHILRITRILWPKAMQSGDLSPVVAYMKHRSELKFCGVATGNPKSDGIKWYAAEDHMPGSVYAVCEACYEDVFVGGPFEGRFTPCREQQPDGESWSCDSWNDSHMRLILKGDWQRFVDHVKNKATMPPCTGEPKSGPGSSWWTVRGMGPQANFYICATCYDDVFKESRWEGVVEPSDGSFYQELACDWKSRNVLVGFAGAANRQLGAEELRRALFTIASKPKCDTKEGLMDGRYYNVRGTPIDGYGVCEGCYESRISLLGLRHFFTDTPQVVPGQTYCAFNSNLSRFAAFNNQFLIAVQTGVWSGYEDRVRALIATPDCTGIEAKQGGRWWGWPECTICETCYLDFACDTKLAAGMPMQGEAAGPEEYHICCLWSSGQRRRYLQACSKGDLPEFLEFCAERKVKWGEYWPAIQRLQAEISRTYWAGQIASTSSHFNKMSDAITFGTPTTKYVTSSGNRYNSYRGVIAEQEAAEAEVLFRQSASPREEQARLLALWGMWE</sequence>
<feature type="compositionally biased region" description="Polar residues" evidence="1">
    <location>
        <begin position="552"/>
        <end position="571"/>
    </location>
</feature>
<protein>
    <recommendedName>
        <fullName evidence="4">Integral membrane protein</fullName>
    </recommendedName>
</protein>
<keyword evidence="3" id="KW-1185">Reference proteome</keyword>
<feature type="compositionally biased region" description="Low complexity" evidence="1">
    <location>
        <begin position="26"/>
        <end position="63"/>
    </location>
</feature>
<feature type="compositionally biased region" description="Polar residues" evidence="1">
    <location>
        <begin position="433"/>
        <end position="463"/>
    </location>
</feature>
<feature type="compositionally biased region" description="Low complexity" evidence="1">
    <location>
        <begin position="371"/>
        <end position="383"/>
    </location>
</feature>
<feature type="compositionally biased region" description="Pro residues" evidence="1">
    <location>
        <begin position="523"/>
        <end position="533"/>
    </location>
</feature>
<reference evidence="2" key="1">
    <citation type="submission" date="2023-06" db="EMBL/GenBank/DDBJ databases">
        <title>Genome-scale phylogeny and comparative genomics of the fungal order Sordariales.</title>
        <authorList>
            <consortium name="Lawrence Berkeley National Laboratory"/>
            <person name="Hensen N."/>
            <person name="Bonometti L."/>
            <person name="Westerberg I."/>
            <person name="Brannstrom I.O."/>
            <person name="Guillou S."/>
            <person name="Cros-Aarteil S."/>
            <person name="Calhoun S."/>
            <person name="Haridas S."/>
            <person name="Kuo A."/>
            <person name="Mondo S."/>
            <person name="Pangilinan J."/>
            <person name="Riley R."/>
            <person name="Labutti K."/>
            <person name="Andreopoulos B."/>
            <person name="Lipzen A."/>
            <person name="Chen C."/>
            <person name="Yanf M."/>
            <person name="Daum C."/>
            <person name="Ng V."/>
            <person name="Clum A."/>
            <person name="Steindorff A."/>
            <person name="Ohm R."/>
            <person name="Martin F."/>
            <person name="Silar P."/>
            <person name="Natvig D."/>
            <person name="Lalanne C."/>
            <person name="Gautier V."/>
            <person name="Ament-Velasquez S.L."/>
            <person name="Kruys A."/>
            <person name="Hutchinson M.I."/>
            <person name="Powell A.J."/>
            <person name="Barry K."/>
            <person name="Miller A.N."/>
            <person name="Grigoriev I.V."/>
            <person name="Debuchy R."/>
            <person name="Gladieux P."/>
            <person name="Thoren M.H."/>
            <person name="Johannesson H."/>
        </authorList>
    </citation>
    <scope>NUCLEOTIDE SEQUENCE</scope>
    <source>
        <strain evidence="2">SMH2532-1</strain>
    </source>
</reference>
<feature type="compositionally biased region" description="Polar residues" evidence="1">
    <location>
        <begin position="212"/>
        <end position="221"/>
    </location>
</feature>
<feature type="compositionally biased region" description="Low complexity" evidence="1">
    <location>
        <begin position="326"/>
        <end position="348"/>
    </location>
</feature>
<evidence type="ECO:0000313" key="2">
    <source>
        <dbReference type="EMBL" id="KAK0640730.1"/>
    </source>
</evidence>
<feature type="compositionally biased region" description="Polar residues" evidence="1">
    <location>
        <begin position="662"/>
        <end position="692"/>
    </location>
</feature>
<feature type="compositionally biased region" description="Pro residues" evidence="1">
    <location>
        <begin position="609"/>
        <end position="618"/>
    </location>
</feature>
<dbReference type="Proteomes" id="UP001174936">
    <property type="component" value="Unassembled WGS sequence"/>
</dbReference>
<evidence type="ECO:0000313" key="3">
    <source>
        <dbReference type="Proteomes" id="UP001174936"/>
    </source>
</evidence>
<feature type="compositionally biased region" description="Polar residues" evidence="1">
    <location>
        <begin position="312"/>
        <end position="321"/>
    </location>
</feature>
<feature type="compositionally biased region" description="Polar residues" evidence="1">
    <location>
        <begin position="117"/>
        <end position="139"/>
    </location>
</feature>
<feature type="region of interest" description="Disordered" evidence="1">
    <location>
        <begin position="25"/>
        <end position="692"/>
    </location>
</feature>
<feature type="region of interest" description="Disordered" evidence="1">
    <location>
        <begin position="710"/>
        <end position="741"/>
    </location>
</feature>
<evidence type="ECO:0000256" key="1">
    <source>
        <dbReference type="SAM" id="MobiDB-lite"/>
    </source>
</evidence>
<feature type="compositionally biased region" description="Polar residues" evidence="1">
    <location>
        <begin position="294"/>
        <end position="305"/>
    </location>
</feature>
<proteinExistence type="predicted"/>